<dbReference type="InterPro" id="IPR050563">
    <property type="entry name" value="4-hydroxybenzoyl-CoA_TE"/>
</dbReference>
<accession>A0A841PZ14</accession>
<dbReference type="EC" id="3.1.2.-" evidence="3"/>
<dbReference type="PANTHER" id="PTHR31793">
    <property type="entry name" value="4-HYDROXYBENZOYL-COA THIOESTERASE FAMILY MEMBER"/>
    <property type="match status" value="1"/>
</dbReference>
<evidence type="ECO:0000256" key="1">
    <source>
        <dbReference type="ARBA" id="ARBA00005953"/>
    </source>
</evidence>
<dbReference type="CDD" id="cd00586">
    <property type="entry name" value="4HBT"/>
    <property type="match status" value="1"/>
</dbReference>
<evidence type="ECO:0000313" key="4">
    <source>
        <dbReference type="Proteomes" id="UP000581688"/>
    </source>
</evidence>
<dbReference type="GO" id="GO:0047617">
    <property type="term" value="F:fatty acyl-CoA hydrolase activity"/>
    <property type="evidence" value="ECO:0007669"/>
    <property type="project" value="TreeGrafter"/>
</dbReference>
<sequence length="135" mass="15145">MTTTHEIEVYVRFCETDAVGHVNNTSHFLYLEEARTKLFKILYPNRSSSLSFLIVSIQCDYVAQAYADETLKVASHVSKIGTKSFTISQILSNANTGKIIATASAVMVCYSHVEEKTVIIPPDLRMNLEEHLFAK</sequence>
<organism evidence="3 4">
    <name type="scientific">Salirhabdus euzebyi</name>
    <dbReference type="NCBI Taxonomy" id="394506"/>
    <lineage>
        <taxon>Bacteria</taxon>
        <taxon>Bacillati</taxon>
        <taxon>Bacillota</taxon>
        <taxon>Bacilli</taxon>
        <taxon>Bacillales</taxon>
        <taxon>Bacillaceae</taxon>
        <taxon>Salirhabdus</taxon>
    </lineage>
</organism>
<dbReference type="Pfam" id="PF13279">
    <property type="entry name" value="4HBT_2"/>
    <property type="match status" value="1"/>
</dbReference>
<reference evidence="3 4" key="1">
    <citation type="submission" date="2020-08" db="EMBL/GenBank/DDBJ databases">
        <title>Genomic Encyclopedia of Type Strains, Phase IV (KMG-IV): sequencing the most valuable type-strain genomes for metagenomic binning, comparative biology and taxonomic classification.</title>
        <authorList>
            <person name="Goeker M."/>
        </authorList>
    </citation>
    <scope>NUCLEOTIDE SEQUENCE [LARGE SCALE GENOMIC DNA]</scope>
    <source>
        <strain evidence="3 4">DSM 19612</strain>
    </source>
</reference>
<protein>
    <submittedName>
        <fullName evidence="3">Acyl-CoA thioester hydrolase</fullName>
        <ecNumber evidence="3">3.1.2.-</ecNumber>
    </submittedName>
</protein>
<dbReference type="EMBL" id="JACHGH010000002">
    <property type="protein sequence ID" value="MBB6452451.1"/>
    <property type="molecule type" value="Genomic_DNA"/>
</dbReference>
<dbReference type="Gene3D" id="3.10.129.10">
    <property type="entry name" value="Hotdog Thioesterase"/>
    <property type="match status" value="1"/>
</dbReference>
<gene>
    <name evidence="3" type="ORF">HNQ94_000896</name>
</gene>
<dbReference type="InterPro" id="IPR006684">
    <property type="entry name" value="YbgC/YbaW"/>
</dbReference>
<evidence type="ECO:0000256" key="2">
    <source>
        <dbReference type="ARBA" id="ARBA00022801"/>
    </source>
</evidence>
<dbReference type="AlphaFoldDB" id="A0A841PZ14"/>
<dbReference type="Proteomes" id="UP000581688">
    <property type="component" value="Unassembled WGS sequence"/>
</dbReference>
<evidence type="ECO:0000313" key="3">
    <source>
        <dbReference type="EMBL" id="MBB6452451.1"/>
    </source>
</evidence>
<keyword evidence="2 3" id="KW-0378">Hydrolase</keyword>
<comment type="caution">
    <text evidence="3">The sequence shown here is derived from an EMBL/GenBank/DDBJ whole genome shotgun (WGS) entry which is preliminary data.</text>
</comment>
<dbReference type="PIRSF" id="PIRSF003230">
    <property type="entry name" value="YbgC"/>
    <property type="match status" value="1"/>
</dbReference>
<dbReference type="PANTHER" id="PTHR31793:SF27">
    <property type="entry name" value="NOVEL THIOESTERASE SUPERFAMILY DOMAIN AND SAPOSIN A-TYPE DOMAIN CONTAINING PROTEIN (0610012H03RIK)"/>
    <property type="match status" value="1"/>
</dbReference>
<comment type="similarity">
    <text evidence="1">Belongs to the 4-hydroxybenzoyl-CoA thioesterase family.</text>
</comment>
<dbReference type="SUPFAM" id="SSF54637">
    <property type="entry name" value="Thioesterase/thiol ester dehydrase-isomerase"/>
    <property type="match status" value="1"/>
</dbReference>
<proteinExistence type="inferred from homology"/>
<dbReference type="InterPro" id="IPR029069">
    <property type="entry name" value="HotDog_dom_sf"/>
</dbReference>
<name>A0A841PZ14_9BACI</name>
<keyword evidence="4" id="KW-1185">Reference proteome</keyword>
<dbReference type="RefSeq" id="WP_174494894.1">
    <property type="nucleotide sequence ID" value="NZ_CADDWK010000002.1"/>
</dbReference>